<evidence type="ECO:0000313" key="2">
    <source>
        <dbReference type="Proteomes" id="UP001501011"/>
    </source>
</evidence>
<dbReference type="Proteomes" id="UP001501011">
    <property type="component" value="Unassembled WGS sequence"/>
</dbReference>
<keyword evidence="2" id="KW-1185">Reference proteome</keyword>
<sequence>MYFNHIDQFVQLMIKIINAALAAQLQGYAHAILQAFIASQTVIHLKATMPDEAQNPFKTSG</sequence>
<comment type="caution">
    <text evidence="1">The sequence shown here is derived from an EMBL/GenBank/DDBJ whole genome shotgun (WGS) entry which is preliminary data.</text>
</comment>
<accession>A0ABP8IHY8</accession>
<protein>
    <submittedName>
        <fullName evidence="1">Uncharacterized protein</fullName>
    </submittedName>
</protein>
<name>A0ABP8IHY8_9GAMM</name>
<proteinExistence type="predicted"/>
<organism evidence="1 2">
    <name type="scientific">Kangiella marina</name>
    <dbReference type="NCBI Taxonomy" id="1079178"/>
    <lineage>
        <taxon>Bacteria</taxon>
        <taxon>Pseudomonadati</taxon>
        <taxon>Pseudomonadota</taxon>
        <taxon>Gammaproteobacteria</taxon>
        <taxon>Kangiellales</taxon>
        <taxon>Kangiellaceae</taxon>
        <taxon>Kangiella</taxon>
    </lineage>
</organism>
<dbReference type="EMBL" id="BAABFV010000001">
    <property type="protein sequence ID" value="GAA4359081.1"/>
    <property type="molecule type" value="Genomic_DNA"/>
</dbReference>
<reference evidence="2" key="1">
    <citation type="journal article" date="2019" name="Int. J. Syst. Evol. Microbiol.">
        <title>The Global Catalogue of Microorganisms (GCM) 10K type strain sequencing project: providing services to taxonomists for standard genome sequencing and annotation.</title>
        <authorList>
            <consortium name="The Broad Institute Genomics Platform"/>
            <consortium name="The Broad Institute Genome Sequencing Center for Infectious Disease"/>
            <person name="Wu L."/>
            <person name="Ma J."/>
        </authorList>
    </citation>
    <scope>NUCLEOTIDE SEQUENCE [LARGE SCALE GENOMIC DNA]</scope>
    <source>
        <strain evidence="2">JCM 17728</strain>
    </source>
</reference>
<evidence type="ECO:0000313" key="1">
    <source>
        <dbReference type="EMBL" id="GAA4359081.1"/>
    </source>
</evidence>
<gene>
    <name evidence="1" type="ORF">GCM10023151_09680</name>
</gene>